<reference evidence="3" key="1">
    <citation type="journal article" date="2020" name="Stud. Mycol.">
        <title>101 Dothideomycetes genomes: a test case for predicting lifestyles and emergence of pathogens.</title>
        <authorList>
            <person name="Haridas S."/>
            <person name="Albert R."/>
            <person name="Binder M."/>
            <person name="Bloem J."/>
            <person name="Labutti K."/>
            <person name="Salamov A."/>
            <person name="Andreopoulos B."/>
            <person name="Baker S."/>
            <person name="Barry K."/>
            <person name="Bills G."/>
            <person name="Bluhm B."/>
            <person name="Cannon C."/>
            <person name="Castanera R."/>
            <person name="Culley D."/>
            <person name="Daum C."/>
            <person name="Ezra D."/>
            <person name="Gonzalez J."/>
            <person name="Henrissat B."/>
            <person name="Kuo A."/>
            <person name="Liang C."/>
            <person name="Lipzen A."/>
            <person name="Lutzoni F."/>
            <person name="Magnuson J."/>
            <person name="Mondo S."/>
            <person name="Nolan M."/>
            <person name="Ohm R."/>
            <person name="Pangilinan J."/>
            <person name="Park H.-J."/>
            <person name="Ramirez L."/>
            <person name="Alfaro M."/>
            <person name="Sun H."/>
            <person name="Tritt A."/>
            <person name="Yoshinaga Y."/>
            <person name="Zwiers L.-H."/>
            <person name="Turgeon B."/>
            <person name="Goodwin S."/>
            <person name="Spatafora J."/>
            <person name="Crous P."/>
            <person name="Grigoriev I."/>
        </authorList>
    </citation>
    <scope>NUCLEOTIDE SEQUENCE</scope>
    <source>
        <strain evidence="3">CBS 207.26</strain>
    </source>
</reference>
<evidence type="ECO:0000313" key="3">
    <source>
        <dbReference type="EMBL" id="KAF2181035.1"/>
    </source>
</evidence>
<evidence type="ECO:0000256" key="1">
    <source>
        <dbReference type="ARBA" id="ARBA00004685"/>
    </source>
</evidence>
<dbReference type="PANTHER" id="PTHR33365">
    <property type="entry name" value="YALI0B05434P"/>
    <property type="match status" value="1"/>
</dbReference>
<evidence type="ECO:0000256" key="2">
    <source>
        <dbReference type="ARBA" id="ARBA00035112"/>
    </source>
</evidence>
<comment type="similarity">
    <text evidence="2">Belongs to the ustYa family.</text>
</comment>
<sequence>MALQAPANHVVRYKNVVFKKGFITDMSDYQGWPNDERDALWSDLYRHGMPVQVPASEAPKLPNKTAHYTVKGFEDDYMVGIDVFHQLHCLNVIRRSFYPQRYPEFGMWHKNGTLNMVNWVHLDHCIESIRQSLTCSSDVSPMSLNWLPSRSYMMLSMETYHRCRDFDGLREWAKSRNHGEYSTRKHVENGRIVDYQGTKSVLDGLDPEELRKVRFDLPDEVKAGLGIGEGEE</sequence>
<gene>
    <name evidence="3" type="ORF">K469DRAFT_671634</name>
</gene>
<dbReference type="AlphaFoldDB" id="A0A6A6DPV2"/>
<keyword evidence="4" id="KW-1185">Reference proteome</keyword>
<protein>
    <recommendedName>
        <fullName evidence="5">Tat pathway signal sequence</fullName>
    </recommendedName>
</protein>
<dbReference type="PANTHER" id="PTHR33365:SF4">
    <property type="entry name" value="CYCLOCHLOROTINE BIOSYNTHESIS PROTEIN O"/>
    <property type="match status" value="1"/>
</dbReference>
<dbReference type="InterPro" id="IPR021765">
    <property type="entry name" value="UstYa-like"/>
</dbReference>
<organism evidence="3 4">
    <name type="scientific">Zopfia rhizophila CBS 207.26</name>
    <dbReference type="NCBI Taxonomy" id="1314779"/>
    <lineage>
        <taxon>Eukaryota</taxon>
        <taxon>Fungi</taxon>
        <taxon>Dikarya</taxon>
        <taxon>Ascomycota</taxon>
        <taxon>Pezizomycotina</taxon>
        <taxon>Dothideomycetes</taxon>
        <taxon>Dothideomycetes incertae sedis</taxon>
        <taxon>Zopfiaceae</taxon>
        <taxon>Zopfia</taxon>
    </lineage>
</organism>
<evidence type="ECO:0008006" key="5">
    <source>
        <dbReference type="Google" id="ProtNLM"/>
    </source>
</evidence>
<comment type="pathway">
    <text evidence="1">Mycotoxin biosynthesis.</text>
</comment>
<dbReference type="OrthoDB" id="3687641at2759"/>
<dbReference type="GO" id="GO:0043386">
    <property type="term" value="P:mycotoxin biosynthetic process"/>
    <property type="evidence" value="ECO:0007669"/>
    <property type="project" value="InterPro"/>
</dbReference>
<name>A0A6A6DPV2_9PEZI</name>
<proteinExistence type="inferred from homology"/>
<dbReference type="EMBL" id="ML994654">
    <property type="protein sequence ID" value="KAF2181035.1"/>
    <property type="molecule type" value="Genomic_DNA"/>
</dbReference>
<evidence type="ECO:0000313" key="4">
    <source>
        <dbReference type="Proteomes" id="UP000800200"/>
    </source>
</evidence>
<dbReference type="Pfam" id="PF11807">
    <property type="entry name" value="UstYa"/>
    <property type="match status" value="1"/>
</dbReference>
<dbReference type="Proteomes" id="UP000800200">
    <property type="component" value="Unassembled WGS sequence"/>
</dbReference>
<accession>A0A6A6DPV2</accession>